<feature type="non-terminal residue" evidence="2">
    <location>
        <position position="251"/>
    </location>
</feature>
<feature type="compositionally biased region" description="Basic residues" evidence="1">
    <location>
        <begin position="10"/>
        <end position="19"/>
    </location>
</feature>
<evidence type="ECO:0000313" key="2">
    <source>
        <dbReference type="EMBL" id="CAK0792317.1"/>
    </source>
</evidence>
<feature type="non-terminal residue" evidence="2">
    <location>
        <position position="1"/>
    </location>
</feature>
<dbReference type="EMBL" id="CAUYUJ010000753">
    <property type="protein sequence ID" value="CAK0792317.1"/>
    <property type="molecule type" value="Genomic_DNA"/>
</dbReference>
<reference evidence="2" key="1">
    <citation type="submission" date="2023-10" db="EMBL/GenBank/DDBJ databases">
        <authorList>
            <person name="Chen Y."/>
            <person name="Shah S."/>
            <person name="Dougan E. K."/>
            <person name="Thang M."/>
            <person name="Chan C."/>
        </authorList>
    </citation>
    <scope>NUCLEOTIDE SEQUENCE [LARGE SCALE GENOMIC DNA]</scope>
</reference>
<organism evidence="2 3">
    <name type="scientific">Prorocentrum cordatum</name>
    <dbReference type="NCBI Taxonomy" id="2364126"/>
    <lineage>
        <taxon>Eukaryota</taxon>
        <taxon>Sar</taxon>
        <taxon>Alveolata</taxon>
        <taxon>Dinophyceae</taxon>
        <taxon>Prorocentrales</taxon>
        <taxon>Prorocentraceae</taxon>
        <taxon>Prorocentrum</taxon>
    </lineage>
</organism>
<dbReference type="Proteomes" id="UP001189429">
    <property type="component" value="Unassembled WGS sequence"/>
</dbReference>
<accession>A0ABN9PLT1</accession>
<proteinExistence type="predicted"/>
<evidence type="ECO:0000313" key="3">
    <source>
        <dbReference type="Proteomes" id="UP001189429"/>
    </source>
</evidence>
<feature type="compositionally biased region" description="Low complexity" evidence="1">
    <location>
        <begin position="21"/>
        <end position="49"/>
    </location>
</feature>
<keyword evidence="3" id="KW-1185">Reference proteome</keyword>
<name>A0ABN9PLT1_9DINO</name>
<comment type="caution">
    <text evidence="2">The sequence shown here is derived from an EMBL/GenBank/DDBJ whole genome shotgun (WGS) entry which is preliminary data.</text>
</comment>
<protein>
    <submittedName>
        <fullName evidence="2">Uncharacterized protein</fullName>
    </submittedName>
</protein>
<sequence length="251" mass="26184">LCTALELRRPRPRRVRPARQHPPAQAEPLRPAPASARPAAATPRVPVLPRRGDGGGSGGSGRGCADQASGCQGARRPEESTVAPPPGLLPGLARIWAKLGAAPRGGSPTASQGQAPEAASPPPRPASGLGDGRRRGRGARPQEDGALGTHGHVSVHRYVHYASRAPRGHEDQRRAGWPQGDTRHAAHPGHGPRGPGGLAVQHRGRSQARAEGVPRQVSARAGDQFHQAGEVLRRAEDEDLVGAPTWEGRGL</sequence>
<evidence type="ECO:0000256" key="1">
    <source>
        <dbReference type="SAM" id="MobiDB-lite"/>
    </source>
</evidence>
<feature type="region of interest" description="Disordered" evidence="1">
    <location>
        <begin position="1"/>
        <end position="223"/>
    </location>
</feature>
<gene>
    <name evidence="2" type="ORF">PCOR1329_LOCUS2957</name>
</gene>